<dbReference type="AlphaFoldDB" id="A0ABD6AJK3"/>
<dbReference type="EMBL" id="JBHTBL010000002">
    <property type="protein sequence ID" value="MFC7323684.1"/>
    <property type="molecule type" value="Genomic_DNA"/>
</dbReference>
<dbReference type="RefSeq" id="WP_256407643.1">
    <property type="nucleotide sequence ID" value="NZ_JANHDN010000001.1"/>
</dbReference>
<feature type="transmembrane region" description="Helical" evidence="1">
    <location>
        <begin position="90"/>
        <end position="113"/>
    </location>
</feature>
<organism evidence="2 3">
    <name type="scientific">Halorubrum rutilum</name>
    <dbReference type="NCBI Taxonomy" id="1364933"/>
    <lineage>
        <taxon>Archaea</taxon>
        <taxon>Methanobacteriati</taxon>
        <taxon>Methanobacteriota</taxon>
        <taxon>Stenosarchaea group</taxon>
        <taxon>Halobacteria</taxon>
        <taxon>Halobacteriales</taxon>
        <taxon>Haloferacaceae</taxon>
        <taxon>Halorubrum</taxon>
    </lineage>
</organism>
<dbReference type="Proteomes" id="UP001596545">
    <property type="component" value="Unassembled WGS sequence"/>
</dbReference>
<name>A0ABD6AJK3_9EURY</name>
<accession>A0ABD6AJK3</accession>
<comment type="caution">
    <text evidence="2">The sequence shown here is derived from an EMBL/GenBank/DDBJ whole genome shotgun (WGS) entry which is preliminary data.</text>
</comment>
<keyword evidence="1" id="KW-0812">Transmembrane</keyword>
<sequence>MGVRAAKVLVGLLVEPHELGHAIPAAIAGLSPKITILPAWDGATPLGQFDASVTASTSPTVIRLCALAPLPLYLGVATVLGTVLPAESPLAMVLFPAVAFWATPSSGDIAVATNPAAVREAGRFRAPIQRWQPPTSLVLIPVVTVVVAALFFTDIV</sequence>
<proteinExistence type="predicted"/>
<evidence type="ECO:0000313" key="2">
    <source>
        <dbReference type="EMBL" id="MFC7323684.1"/>
    </source>
</evidence>
<reference evidence="2 3" key="1">
    <citation type="journal article" date="2019" name="Int. J. Syst. Evol. Microbiol.">
        <title>The Global Catalogue of Microorganisms (GCM) 10K type strain sequencing project: providing services to taxonomists for standard genome sequencing and annotation.</title>
        <authorList>
            <consortium name="The Broad Institute Genomics Platform"/>
            <consortium name="The Broad Institute Genome Sequencing Center for Infectious Disease"/>
            <person name="Wu L."/>
            <person name="Ma J."/>
        </authorList>
    </citation>
    <scope>NUCLEOTIDE SEQUENCE [LARGE SCALE GENOMIC DNA]</scope>
    <source>
        <strain evidence="2 3">CGMCC 1.12554</strain>
    </source>
</reference>
<keyword evidence="3" id="KW-1185">Reference proteome</keyword>
<protein>
    <recommendedName>
        <fullName evidence="4">Peptidase M50 domain-containing protein</fullName>
    </recommendedName>
</protein>
<keyword evidence="1" id="KW-1133">Transmembrane helix</keyword>
<keyword evidence="1" id="KW-0472">Membrane</keyword>
<feature type="transmembrane region" description="Helical" evidence="1">
    <location>
        <begin position="64"/>
        <end position="84"/>
    </location>
</feature>
<evidence type="ECO:0000313" key="3">
    <source>
        <dbReference type="Proteomes" id="UP001596545"/>
    </source>
</evidence>
<evidence type="ECO:0000256" key="1">
    <source>
        <dbReference type="SAM" id="Phobius"/>
    </source>
</evidence>
<feature type="transmembrane region" description="Helical" evidence="1">
    <location>
        <begin position="134"/>
        <end position="153"/>
    </location>
</feature>
<gene>
    <name evidence="2" type="ORF">ACFQMF_03700</name>
</gene>
<evidence type="ECO:0008006" key="4">
    <source>
        <dbReference type="Google" id="ProtNLM"/>
    </source>
</evidence>